<dbReference type="EMBL" id="CP099419">
    <property type="protein sequence ID" value="USW49633.1"/>
    <property type="molecule type" value="Genomic_DNA"/>
</dbReference>
<accession>A0A9Q9AP35</accession>
<organism evidence="10 11">
    <name type="scientific">Septoria linicola</name>
    <dbReference type="NCBI Taxonomy" id="215465"/>
    <lineage>
        <taxon>Eukaryota</taxon>
        <taxon>Fungi</taxon>
        <taxon>Dikarya</taxon>
        <taxon>Ascomycota</taxon>
        <taxon>Pezizomycotina</taxon>
        <taxon>Dothideomycetes</taxon>
        <taxon>Dothideomycetidae</taxon>
        <taxon>Mycosphaerellales</taxon>
        <taxon>Mycosphaerellaceae</taxon>
        <taxon>Septoria</taxon>
    </lineage>
</organism>
<evidence type="ECO:0000259" key="9">
    <source>
        <dbReference type="Pfam" id="PF13515"/>
    </source>
</evidence>
<evidence type="ECO:0000256" key="2">
    <source>
        <dbReference type="ARBA" id="ARBA00022692"/>
    </source>
</evidence>
<feature type="transmembrane region" description="Helical" evidence="6">
    <location>
        <begin position="104"/>
        <end position="124"/>
    </location>
</feature>
<feature type="region of interest" description="Disordered" evidence="5">
    <location>
        <begin position="1"/>
        <end position="60"/>
    </location>
</feature>
<feature type="transmembrane region" description="Helical" evidence="6">
    <location>
        <begin position="227"/>
        <end position="246"/>
    </location>
</feature>
<feature type="domain" description="Putative ER transporter 6TM N-terminal" evidence="8">
    <location>
        <begin position="163"/>
        <end position="431"/>
    </location>
</feature>
<feature type="domain" description="DUF2421" evidence="7">
    <location>
        <begin position="807"/>
        <end position="1037"/>
    </location>
</feature>
<feature type="region of interest" description="Disordered" evidence="5">
    <location>
        <begin position="1056"/>
        <end position="1075"/>
    </location>
</feature>
<dbReference type="InterPro" id="IPR049453">
    <property type="entry name" value="Memb_transporter_dom"/>
</dbReference>
<feature type="domain" description="Putative ER transporter 6TM N-terminal" evidence="8">
    <location>
        <begin position="69"/>
        <end position="160"/>
    </location>
</feature>
<dbReference type="InterPro" id="IPR018823">
    <property type="entry name" value="ArAE_2_N"/>
</dbReference>
<gene>
    <name evidence="10" type="ORF">Slin15195_G029520</name>
</gene>
<evidence type="ECO:0000256" key="6">
    <source>
        <dbReference type="SAM" id="Phobius"/>
    </source>
</evidence>
<feature type="transmembrane region" description="Helical" evidence="6">
    <location>
        <begin position="198"/>
        <end position="221"/>
    </location>
</feature>
<dbReference type="PANTHER" id="PTHR37994">
    <property type="entry name" value="ARAE_2_N DOMAIN-CONTAINING PROTEIN-RELATED"/>
    <property type="match status" value="1"/>
</dbReference>
<reference evidence="10" key="1">
    <citation type="submission" date="2022-06" db="EMBL/GenBank/DDBJ databases">
        <title>Complete genome sequences of two strains of the flax pathogen Septoria linicola.</title>
        <authorList>
            <person name="Lapalu N."/>
            <person name="Simon A."/>
            <person name="Demenou B."/>
            <person name="Paumier D."/>
            <person name="Guillot M.-P."/>
            <person name="Gout L."/>
            <person name="Valade R."/>
        </authorList>
    </citation>
    <scope>NUCLEOTIDE SEQUENCE</scope>
    <source>
        <strain evidence="10">SE15195</strain>
    </source>
</reference>
<feature type="transmembrane region" description="Helical" evidence="6">
    <location>
        <begin position="164"/>
        <end position="186"/>
    </location>
</feature>
<feature type="transmembrane region" description="Helical" evidence="6">
    <location>
        <begin position="788"/>
        <end position="808"/>
    </location>
</feature>
<evidence type="ECO:0000256" key="1">
    <source>
        <dbReference type="ARBA" id="ARBA00004141"/>
    </source>
</evidence>
<dbReference type="Pfam" id="PF10337">
    <property type="entry name" value="ArAE_2_N"/>
    <property type="match status" value="2"/>
</dbReference>
<protein>
    <submittedName>
        <fullName evidence="10">ER transporter, 6TM</fullName>
    </submittedName>
</protein>
<keyword evidence="3 6" id="KW-1133">Transmembrane helix</keyword>
<feature type="transmembrane region" description="Helical" evidence="6">
    <location>
        <begin position="672"/>
        <end position="688"/>
    </location>
</feature>
<evidence type="ECO:0000313" key="11">
    <source>
        <dbReference type="Proteomes" id="UP001056384"/>
    </source>
</evidence>
<name>A0A9Q9AP35_9PEZI</name>
<dbReference type="Pfam" id="PF13515">
    <property type="entry name" value="FUSC_2"/>
    <property type="match status" value="1"/>
</dbReference>
<feature type="transmembrane region" description="Helical" evidence="6">
    <location>
        <begin position="136"/>
        <end position="158"/>
    </location>
</feature>
<dbReference type="Pfam" id="PF10334">
    <property type="entry name" value="BRE4"/>
    <property type="match status" value="1"/>
</dbReference>
<dbReference type="PANTHER" id="PTHR37994:SF4">
    <property type="entry name" value="ER TRANSPORTER 6TM N-TERMINAL DOMAIN-CONTAINING PROTEIN-RELATED"/>
    <property type="match status" value="1"/>
</dbReference>
<dbReference type="InterPro" id="IPR018820">
    <property type="entry name" value="BRE4-related_DUF2421"/>
</dbReference>
<keyword evidence="4 6" id="KW-0472">Membrane</keyword>
<evidence type="ECO:0000256" key="5">
    <source>
        <dbReference type="SAM" id="MobiDB-lite"/>
    </source>
</evidence>
<evidence type="ECO:0000259" key="8">
    <source>
        <dbReference type="Pfam" id="PF10337"/>
    </source>
</evidence>
<dbReference type="GO" id="GO:0016020">
    <property type="term" value="C:membrane"/>
    <property type="evidence" value="ECO:0007669"/>
    <property type="project" value="UniProtKB-SubCell"/>
</dbReference>
<sequence length="1075" mass="121393">MERVETRHTSSSAGSSSSTQPRPHYNGATHGSAARRKSTMSTIQDDEPNETEASPRPKQSMMGKMAALWAKTGIDSRTYQSMLKSSLAPTITLALYQLDSFANYYTTLGYLSIVMTIISIVIMPRAKLLQTMLVNILFTSIGAALSLLAMYCCIRARGGNTDTYNSSASAVGGCWLIFQVFWISVVRAKMPQYNIPGIMWAIFANVSMIYGPQFSSMAVALSFTRRLFVGFLTGFGVATIVSLLVFPLNSRQVAFKGITGYIASLRGALQANLEYMHSLELDDMFAAATTNTIGEKQPKSAESKVFKQKMASLAALHGRLSTDLPFAKREVAIGMLGPDDIQETFRLLRQIMIPTVGLSCMADIFVRIAEDRGWDRDVDFSDAKPEDARNESEKIRIEMVNEWHGLMQRLREPFDQITQTIDNGLEHVRVVLQLGPNTWKKVNEQDVEKEGVEPKPGHKDFAAVFLRHSIEFHESKKVMLREWCHLHDIELPAGFFEDPNSTDFEAPSWMHEGVLSEPHQKLRRQLFLCLYMEFLLISIARRTYRLIIAVDTFREHGKLSKKRLVVPGYKRMRKWLRSLFKDNEDVHEDNEMATDGQQAQVYLGDAYKKKKDPEHLPPANAWERFGNRLRMVAHFFQSPAAAFGLRAAAATMCIAVIGFLRKPQGFFTEQRLFWAQIMVSIAMSPTAGQSLRGFFFRAGGTALALVTSLIAWYIVDEHTAGIIVCFFVVMHLGAYIMLKHPVYIQVGVIFQITNALIIGYELQVRKIGVVVATTNGQAYYPVYQLGPIRLATVLVGLFVGWIWTWFPYPITEHNQLRKQLGSSLYLLANYYSVMHETVRLRLRDQQGDMALKDSPGRRLEKARNKLYSKASLTISSLRAQAQVVKYDIPVGGKFPREQYLRLINHLQSILNFMSLVSVASYSFEELRAEGEEQHGLKWLHGFQKLMGETNYTSEQVTTLLTLLSASITTEQALPPYLRVPEPYILSQKLDDMDKDILSIRHIAEPGYASFAVVQIGTKFIYEDLRRLVAGVKDLVGELDFSYHIVSVSDPSRDESEETLVLTRTRANTTSRSKQD</sequence>
<dbReference type="OrthoDB" id="2274698at2759"/>
<proteinExistence type="predicted"/>
<keyword evidence="11" id="KW-1185">Reference proteome</keyword>
<evidence type="ECO:0000256" key="3">
    <source>
        <dbReference type="ARBA" id="ARBA00022989"/>
    </source>
</evidence>
<evidence type="ECO:0000259" key="7">
    <source>
        <dbReference type="Pfam" id="PF10334"/>
    </source>
</evidence>
<keyword evidence="2 6" id="KW-0812">Transmembrane</keyword>
<feature type="domain" description="Integral membrane bound transporter" evidence="9">
    <location>
        <begin position="666"/>
        <end position="803"/>
    </location>
</feature>
<feature type="transmembrane region" description="Helical" evidence="6">
    <location>
        <begin position="640"/>
        <end position="660"/>
    </location>
</feature>
<feature type="transmembrane region" description="Helical" evidence="6">
    <location>
        <begin position="694"/>
        <end position="715"/>
    </location>
</feature>
<feature type="compositionally biased region" description="Polar residues" evidence="5">
    <location>
        <begin position="1064"/>
        <end position="1075"/>
    </location>
</feature>
<evidence type="ECO:0000256" key="4">
    <source>
        <dbReference type="ARBA" id="ARBA00023136"/>
    </source>
</evidence>
<dbReference type="AlphaFoldDB" id="A0A9Q9AP35"/>
<dbReference type="Proteomes" id="UP001056384">
    <property type="component" value="Chromosome 2"/>
</dbReference>
<evidence type="ECO:0000313" key="10">
    <source>
        <dbReference type="EMBL" id="USW49633.1"/>
    </source>
</evidence>
<comment type="subcellular location">
    <subcellularLocation>
        <location evidence="1">Membrane</location>
        <topology evidence="1">Multi-pass membrane protein</topology>
    </subcellularLocation>
</comment>
<feature type="transmembrane region" description="Helical" evidence="6">
    <location>
        <begin position="720"/>
        <end position="738"/>
    </location>
</feature>